<comment type="subcellular location">
    <subcellularLocation>
        <location evidence="1">Membrane</location>
        <topology evidence="1">Multi-pass membrane protein</topology>
    </subcellularLocation>
</comment>
<sequence length="214" mass="24804">MITTFSTTGICMMLFVIGLKYFSSFQKRGLVRHIKIIFLPIIMSFLIYGIFYVYYGKVNNLYTNNGQGSYLYRIDDIKNAFQLTLIKPFQGFGVGNFNILRLYTSIPERYYEGPACASNTSNGLMTILYQLGLINFVIIFYMYFVFIKNVSKIINNSIATFSICLFLPVTLFSEPYSYTLFALMFFAYGVVYTFYNNNSTILTNNIVYENYTKN</sequence>
<evidence type="ECO:0000256" key="3">
    <source>
        <dbReference type="ARBA" id="ARBA00022989"/>
    </source>
</evidence>
<dbReference type="InterPro" id="IPR007016">
    <property type="entry name" value="O-antigen_ligase-rel_domated"/>
</dbReference>
<dbReference type="Proteomes" id="UP000075374">
    <property type="component" value="Unassembled WGS sequence"/>
</dbReference>
<evidence type="ECO:0000313" key="7">
    <source>
        <dbReference type="EMBL" id="KYH27953.1"/>
    </source>
</evidence>
<dbReference type="AlphaFoldDB" id="A0A151AJZ4"/>
<dbReference type="Pfam" id="PF04932">
    <property type="entry name" value="Wzy_C"/>
    <property type="match status" value="1"/>
</dbReference>
<feature type="transmembrane region" description="Helical" evidence="5">
    <location>
        <begin position="178"/>
        <end position="195"/>
    </location>
</feature>
<evidence type="ECO:0000256" key="1">
    <source>
        <dbReference type="ARBA" id="ARBA00004141"/>
    </source>
</evidence>
<protein>
    <recommendedName>
        <fullName evidence="6">O-antigen ligase-related domain-containing protein</fullName>
    </recommendedName>
</protein>
<evidence type="ECO:0000313" key="8">
    <source>
        <dbReference type="Proteomes" id="UP000075374"/>
    </source>
</evidence>
<comment type="caution">
    <text evidence="7">The sequence shown here is derived from an EMBL/GenBank/DDBJ whole genome shotgun (WGS) entry which is preliminary data.</text>
</comment>
<organism evidence="7 8">
    <name type="scientific">Clostridium colicanis DSM 13634</name>
    <dbReference type="NCBI Taxonomy" id="1121305"/>
    <lineage>
        <taxon>Bacteria</taxon>
        <taxon>Bacillati</taxon>
        <taxon>Bacillota</taxon>
        <taxon>Clostridia</taxon>
        <taxon>Eubacteriales</taxon>
        <taxon>Clostridiaceae</taxon>
        <taxon>Clostridium</taxon>
    </lineage>
</organism>
<evidence type="ECO:0000256" key="5">
    <source>
        <dbReference type="SAM" id="Phobius"/>
    </source>
</evidence>
<reference evidence="7 8" key="1">
    <citation type="submission" date="2016-02" db="EMBL/GenBank/DDBJ databases">
        <title>Genome sequence of Clostridium colicanis DSM 13634.</title>
        <authorList>
            <person name="Poehlein A."/>
            <person name="Daniel R."/>
        </authorList>
    </citation>
    <scope>NUCLEOTIDE SEQUENCE [LARGE SCALE GENOMIC DNA]</scope>
    <source>
        <strain evidence="7 8">DSM 13634</strain>
    </source>
</reference>
<evidence type="ECO:0000256" key="4">
    <source>
        <dbReference type="ARBA" id="ARBA00023136"/>
    </source>
</evidence>
<dbReference type="GO" id="GO:0016020">
    <property type="term" value="C:membrane"/>
    <property type="evidence" value="ECO:0007669"/>
    <property type="project" value="UniProtKB-SubCell"/>
</dbReference>
<feature type="domain" description="O-antigen ligase-related" evidence="6">
    <location>
        <begin position="2"/>
        <end position="139"/>
    </location>
</feature>
<evidence type="ECO:0000259" key="6">
    <source>
        <dbReference type="Pfam" id="PF04932"/>
    </source>
</evidence>
<dbReference type="PATRIC" id="fig|1121305.3.peg.2403"/>
<feature type="transmembrane region" description="Helical" evidence="5">
    <location>
        <begin position="153"/>
        <end position="172"/>
    </location>
</feature>
<name>A0A151AJZ4_9CLOT</name>
<gene>
    <name evidence="7" type="ORF">CLCOL_24200</name>
</gene>
<keyword evidence="8" id="KW-1185">Reference proteome</keyword>
<keyword evidence="2 5" id="KW-0812">Transmembrane</keyword>
<proteinExistence type="predicted"/>
<dbReference type="STRING" id="1121305.CLCOL_24200"/>
<accession>A0A151AJZ4</accession>
<feature type="transmembrane region" description="Helical" evidence="5">
    <location>
        <begin position="6"/>
        <end position="22"/>
    </location>
</feature>
<feature type="transmembrane region" description="Helical" evidence="5">
    <location>
        <begin position="34"/>
        <end position="55"/>
    </location>
</feature>
<evidence type="ECO:0000256" key="2">
    <source>
        <dbReference type="ARBA" id="ARBA00022692"/>
    </source>
</evidence>
<dbReference type="EMBL" id="LTBB01000017">
    <property type="protein sequence ID" value="KYH27953.1"/>
    <property type="molecule type" value="Genomic_DNA"/>
</dbReference>
<keyword evidence="4 5" id="KW-0472">Membrane</keyword>
<keyword evidence="3 5" id="KW-1133">Transmembrane helix</keyword>
<feature type="transmembrane region" description="Helical" evidence="5">
    <location>
        <begin position="127"/>
        <end position="146"/>
    </location>
</feature>